<dbReference type="EMBL" id="LOED01000001">
    <property type="protein sequence ID" value="KXG78869.1"/>
    <property type="molecule type" value="Genomic_DNA"/>
</dbReference>
<dbReference type="Pfam" id="PF01381">
    <property type="entry name" value="HTH_3"/>
    <property type="match status" value="1"/>
</dbReference>
<sequence>MLRLKYERLKRNISQQKLGALAGIHPSIISHIENGKIYPFPGWRERIAKALNWPIEQADELFTEVAEDGESSL</sequence>
<keyword evidence="3" id="KW-1185">Reference proteome</keyword>
<dbReference type="SMART" id="SM00530">
    <property type="entry name" value="HTH_XRE"/>
    <property type="match status" value="1"/>
</dbReference>
<name>A0A140LE94_9FIRM</name>
<feature type="domain" description="HTH cro/C1-type" evidence="1">
    <location>
        <begin position="4"/>
        <end position="58"/>
    </location>
</feature>
<dbReference type="Proteomes" id="UP000070427">
    <property type="component" value="Unassembled WGS sequence"/>
</dbReference>
<dbReference type="GO" id="GO:0003677">
    <property type="term" value="F:DNA binding"/>
    <property type="evidence" value="ECO:0007669"/>
    <property type="project" value="InterPro"/>
</dbReference>
<accession>A0A140LE94</accession>
<dbReference type="STRING" id="520764.AN618_02070"/>
<dbReference type="InterPro" id="IPR001387">
    <property type="entry name" value="Cro/C1-type_HTH"/>
</dbReference>
<protein>
    <recommendedName>
        <fullName evidence="1">HTH cro/C1-type domain-containing protein</fullName>
    </recommendedName>
</protein>
<dbReference type="OrthoDB" id="48775at2"/>
<organism evidence="2 3">
    <name type="scientific">Fervidicola ferrireducens</name>
    <dbReference type="NCBI Taxonomy" id="520764"/>
    <lineage>
        <taxon>Bacteria</taxon>
        <taxon>Bacillati</taxon>
        <taxon>Bacillota</taxon>
        <taxon>Clostridia</taxon>
        <taxon>Thermosediminibacterales</taxon>
        <taxon>Thermosediminibacteraceae</taxon>
        <taxon>Fervidicola</taxon>
    </lineage>
</organism>
<evidence type="ECO:0000259" key="1">
    <source>
        <dbReference type="PROSITE" id="PS50943"/>
    </source>
</evidence>
<reference evidence="2 3" key="1">
    <citation type="submission" date="2015-12" db="EMBL/GenBank/DDBJ databases">
        <title>Draft genome sequnece of Fervidicola ferrireducens strain Y170.</title>
        <authorList>
            <person name="Patel B.K."/>
        </authorList>
    </citation>
    <scope>NUCLEOTIDE SEQUENCE [LARGE SCALE GENOMIC DNA]</scope>
    <source>
        <strain evidence="2 3">Y170</strain>
    </source>
</reference>
<evidence type="ECO:0000313" key="3">
    <source>
        <dbReference type="Proteomes" id="UP000070427"/>
    </source>
</evidence>
<dbReference type="AlphaFoldDB" id="A0A140LE94"/>
<proteinExistence type="predicted"/>
<dbReference type="CDD" id="cd00093">
    <property type="entry name" value="HTH_XRE"/>
    <property type="match status" value="1"/>
</dbReference>
<dbReference type="Gene3D" id="1.10.260.40">
    <property type="entry name" value="lambda repressor-like DNA-binding domains"/>
    <property type="match status" value="1"/>
</dbReference>
<dbReference type="RefSeq" id="WP_066350952.1">
    <property type="nucleotide sequence ID" value="NZ_LOED01000001.1"/>
</dbReference>
<dbReference type="SUPFAM" id="SSF47413">
    <property type="entry name" value="lambda repressor-like DNA-binding domains"/>
    <property type="match status" value="1"/>
</dbReference>
<comment type="caution">
    <text evidence="2">The sequence shown here is derived from an EMBL/GenBank/DDBJ whole genome shotgun (WGS) entry which is preliminary data.</text>
</comment>
<dbReference type="InterPro" id="IPR010982">
    <property type="entry name" value="Lambda_DNA-bd_dom_sf"/>
</dbReference>
<dbReference type="InParanoid" id="A0A140LE94"/>
<gene>
    <name evidence="2" type="ORF">AN618_02070</name>
</gene>
<evidence type="ECO:0000313" key="2">
    <source>
        <dbReference type="EMBL" id="KXG78869.1"/>
    </source>
</evidence>
<dbReference type="PROSITE" id="PS50943">
    <property type="entry name" value="HTH_CROC1"/>
    <property type="match status" value="1"/>
</dbReference>